<keyword evidence="12" id="KW-1185">Reference proteome</keyword>
<dbReference type="Pfam" id="PF16483">
    <property type="entry name" value="Glyco_hydro_64"/>
    <property type="match status" value="1"/>
</dbReference>
<dbReference type="InterPro" id="IPR036881">
    <property type="entry name" value="Glyco_hydro_3_C_sf"/>
</dbReference>
<evidence type="ECO:0000313" key="11">
    <source>
        <dbReference type="EMBL" id="MCW3788533.1"/>
    </source>
</evidence>
<dbReference type="InterPro" id="IPR008979">
    <property type="entry name" value="Galactose-bd-like_sf"/>
</dbReference>
<evidence type="ECO:0000256" key="6">
    <source>
        <dbReference type="ARBA" id="ARBA00023295"/>
    </source>
</evidence>
<reference evidence="11" key="1">
    <citation type="submission" date="2022-10" db="EMBL/GenBank/DDBJ databases">
        <authorList>
            <person name="Yu W.X."/>
        </authorList>
    </citation>
    <scope>NUCLEOTIDE SEQUENCE</scope>
    <source>
        <strain evidence="11">AAT</strain>
    </source>
</reference>
<dbReference type="PANTHER" id="PTHR30620:SF16">
    <property type="entry name" value="LYSOSOMAL BETA GLUCOSIDASE"/>
    <property type="match status" value="1"/>
</dbReference>
<name>A0AAE3SGI8_9BACT</name>
<dbReference type="Pfam" id="PF03422">
    <property type="entry name" value="CBM_6"/>
    <property type="match status" value="1"/>
</dbReference>
<dbReference type="PROSITE" id="PS50022">
    <property type="entry name" value="FA58C_3"/>
    <property type="match status" value="1"/>
</dbReference>
<dbReference type="InterPro" id="IPR036962">
    <property type="entry name" value="Glyco_hydro_3_N_sf"/>
</dbReference>
<keyword evidence="6" id="KW-0326">Glycosidase</keyword>
<dbReference type="SUPFAM" id="SSF51445">
    <property type="entry name" value="(Trans)glycosidases"/>
    <property type="match status" value="1"/>
</dbReference>
<evidence type="ECO:0000259" key="10">
    <source>
        <dbReference type="PROSITE" id="PS52006"/>
    </source>
</evidence>
<dbReference type="PROSITE" id="PS52006">
    <property type="entry name" value="GH64"/>
    <property type="match status" value="1"/>
</dbReference>
<dbReference type="RefSeq" id="WP_301192091.1">
    <property type="nucleotide sequence ID" value="NZ_JAPDPJ010000056.1"/>
</dbReference>
<dbReference type="SUPFAM" id="SSF52279">
    <property type="entry name" value="Beta-D-glucan exohydrolase, C-terminal domain"/>
    <property type="match status" value="1"/>
</dbReference>
<dbReference type="InterPro" id="IPR006584">
    <property type="entry name" value="Cellulose-bd_IV"/>
</dbReference>
<dbReference type="InterPro" id="IPR032477">
    <property type="entry name" value="Glyco_hydro_64"/>
</dbReference>
<dbReference type="InterPro" id="IPR000421">
    <property type="entry name" value="FA58C"/>
</dbReference>
<dbReference type="SUPFAM" id="SSF49785">
    <property type="entry name" value="Galactose-binding domain-like"/>
    <property type="match status" value="2"/>
</dbReference>
<dbReference type="Gene3D" id="2.60.120.260">
    <property type="entry name" value="Galactose-binding domain-like"/>
    <property type="match status" value="2"/>
</dbReference>
<evidence type="ECO:0000256" key="1">
    <source>
        <dbReference type="ARBA" id="ARBA00000448"/>
    </source>
</evidence>
<dbReference type="GO" id="GO:0008422">
    <property type="term" value="F:beta-glucosidase activity"/>
    <property type="evidence" value="ECO:0007669"/>
    <property type="project" value="UniProtKB-EC"/>
</dbReference>
<dbReference type="InterPro" id="IPR013783">
    <property type="entry name" value="Ig-like_fold"/>
</dbReference>
<dbReference type="InterPro" id="IPR037176">
    <property type="entry name" value="Osmotin/thaumatin-like_sf"/>
</dbReference>
<evidence type="ECO:0000256" key="4">
    <source>
        <dbReference type="ARBA" id="ARBA00022729"/>
    </source>
</evidence>
<dbReference type="InterPro" id="IPR017853">
    <property type="entry name" value="GH"/>
</dbReference>
<dbReference type="InterPro" id="IPR026444">
    <property type="entry name" value="Secre_tail"/>
</dbReference>
<dbReference type="SMART" id="SM00606">
    <property type="entry name" value="CBD_IV"/>
    <property type="match status" value="1"/>
</dbReference>
<dbReference type="InterPro" id="IPR042517">
    <property type="entry name" value="Glyco_hydro_64_N_2"/>
</dbReference>
<keyword evidence="5" id="KW-0378">Hydrolase</keyword>
<dbReference type="Pfam" id="PF22352">
    <property type="entry name" value="K319L-like_PKD"/>
    <property type="match status" value="1"/>
</dbReference>
<dbReference type="PANTHER" id="PTHR30620">
    <property type="entry name" value="PERIPLASMIC BETA-GLUCOSIDASE-RELATED"/>
    <property type="match status" value="1"/>
</dbReference>
<dbReference type="Gene3D" id="3.40.50.1700">
    <property type="entry name" value="Glycoside hydrolase family 3 C-terminal domain"/>
    <property type="match status" value="1"/>
</dbReference>
<dbReference type="Gene3D" id="3.20.20.300">
    <property type="entry name" value="Glycoside hydrolase, family 3, N-terminal domain"/>
    <property type="match status" value="1"/>
</dbReference>
<dbReference type="Proteomes" id="UP001209229">
    <property type="component" value="Unassembled WGS sequence"/>
</dbReference>
<keyword evidence="4 7" id="KW-0732">Signal</keyword>
<dbReference type="GO" id="GO:0030246">
    <property type="term" value="F:carbohydrate binding"/>
    <property type="evidence" value="ECO:0007669"/>
    <property type="project" value="InterPro"/>
</dbReference>
<dbReference type="Gene3D" id="2.60.40.1080">
    <property type="match status" value="1"/>
</dbReference>
<dbReference type="CDD" id="cd04080">
    <property type="entry name" value="CBM6_cellulase-like"/>
    <property type="match status" value="1"/>
</dbReference>
<comment type="catalytic activity">
    <reaction evidence="1">
        <text>Hydrolysis of terminal, non-reducing beta-D-glucosyl residues with release of beta-D-glucose.</text>
        <dbReference type="EC" id="3.2.1.21"/>
    </reaction>
</comment>
<proteinExistence type="inferred from homology"/>
<evidence type="ECO:0000259" key="8">
    <source>
        <dbReference type="PROSITE" id="PS50022"/>
    </source>
</evidence>
<dbReference type="Gene3D" id="2.60.40.10">
    <property type="entry name" value="Immunoglobulins"/>
    <property type="match status" value="2"/>
</dbReference>
<dbReference type="NCBIfam" id="TIGR04183">
    <property type="entry name" value="Por_Secre_tail"/>
    <property type="match status" value="1"/>
</dbReference>
<organism evidence="11 12">
    <name type="scientific">Plebeiibacterium sediminum</name>
    <dbReference type="NCBI Taxonomy" id="2992112"/>
    <lineage>
        <taxon>Bacteria</taxon>
        <taxon>Pseudomonadati</taxon>
        <taxon>Bacteroidota</taxon>
        <taxon>Bacteroidia</taxon>
        <taxon>Marinilabiliales</taxon>
        <taxon>Marinilabiliaceae</taxon>
        <taxon>Plebeiibacterium</taxon>
    </lineage>
</organism>
<dbReference type="Pfam" id="PF01915">
    <property type="entry name" value="Glyco_hydro_3_C"/>
    <property type="match status" value="1"/>
</dbReference>
<dbReference type="PROSITE" id="PS51175">
    <property type="entry name" value="CBM6"/>
    <property type="match status" value="1"/>
</dbReference>
<comment type="similarity">
    <text evidence="2">Belongs to the glycosyl hydrolase 3 family.</text>
</comment>
<evidence type="ECO:0000256" key="3">
    <source>
        <dbReference type="ARBA" id="ARBA00012744"/>
    </source>
</evidence>
<dbReference type="Gene3D" id="2.60.110.10">
    <property type="entry name" value="Thaumatin"/>
    <property type="match status" value="1"/>
</dbReference>
<feature type="domain" description="GH64" evidence="10">
    <location>
        <begin position="27"/>
        <end position="409"/>
    </location>
</feature>
<dbReference type="Pfam" id="PF00933">
    <property type="entry name" value="Glyco_hydro_3"/>
    <property type="match status" value="1"/>
</dbReference>
<comment type="caution">
    <text evidence="11">The sequence shown here is derived from an EMBL/GenBank/DDBJ whole genome shotgun (WGS) entry which is preliminary data.</text>
</comment>
<dbReference type="InterPro" id="IPR001764">
    <property type="entry name" value="Glyco_hydro_3_N"/>
</dbReference>
<dbReference type="Pfam" id="PF22633">
    <property type="entry name" value="F5_F8_type_C_2"/>
    <property type="match status" value="1"/>
</dbReference>
<dbReference type="InterPro" id="IPR005084">
    <property type="entry name" value="CBM6"/>
</dbReference>
<protein>
    <recommendedName>
        <fullName evidence="3">beta-glucosidase</fullName>
        <ecNumber evidence="3">3.2.1.21</ecNumber>
    </recommendedName>
</protein>
<gene>
    <name evidence="11" type="ORF">OM075_18845</name>
</gene>
<evidence type="ECO:0000259" key="9">
    <source>
        <dbReference type="PROSITE" id="PS51175"/>
    </source>
</evidence>
<evidence type="ECO:0000256" key="2">
    <source>
        <dbReference type="ARBA" id="ARBA00005336"/>
    </source>
</evidence>
<sequence length="1754" mass="195980">MKHGILFRRITSFLMLYCTAALMMSNAQNLPFQIENRSIFPNDQVYIALLGRVGDQSVWLDVTNGEIHPINTSYNTIQGPDFGSPGAGGNHMYADCFRKLSDIPNSTIDLPKIASVRIFMSFNEQLYLYFFEDGGYSGPDLANETDPNQDIRFEIIELTYNDIGIWANTTRVDYYQYPMGLEVWGNNGFYKKVGEVLTHEEIINAWKSRVPQKFQVCLDDEKEIIHQPSKLPEFKEGGIYYDYFDSYVDEIWNRYMNEDLIIGIGDAGSWVGRVDADGETFRFESASDGRKAIVEARPNTQEIFEGKGVLAHDVPETPTADDLDVQKHFCAAFTRGVIDPNANSGTGNDWSNEADFFQQNTFNEYVKFWHSKDISYEGETYAFCYDDVFDYSSTIHTTVPTLAKITIGGFAGQPSLVIDRIEITPESITLNSGDTQQFSAKAYDAEGTEVQTSFNWSDNAPNGLFTAYSGGNYTVNVSANGILGSSEITVIGSADDNLALQKNVVVSSTEGQNLGSNAVDGDENTRWSSEFSDPQWLYVDLGQSCNIDRIVIVWETARARDYEIQVSDDASSWQTIRTVTENLSERNEESNLNTTGRYLRIYGTARATGYGYSIKELEIYSKDPNQEEEDPGEEDHSLQYFMHIEAEDYVDMSGIGIENCTEGGQNLAYIDANDWMEYKVSVPYDGQYNFDARISCAVTEGATLEILEDNIVVGSMSVTQTGGWQNWNTFTTTVNLTEGTHTLRIKVLSGGWNVNWYELSNNATGPLYIPLHIEYCQYLRLGFSPTDEKNMSELITQNISRDTCIFYNEGSSITINLVEKRRTEDIRFYTFNNGNRKDTIKSELNGSLSVTAYKGMEIYADFIELGPTMYDPVADAGNNMDYDLENGDCFTLNGTPSFDPDGGLIQTYSWIQISGPNTVSMSNTEGVTNRICDLMKGVYEFELTVTDDEGATGSDIIILNVIQEEADFTLITPLNNAMLSESRRPEFTWDNVAGATRYDIYINVSKDNYDWYASGNLLDRYTKVGETTTNSFTIPYDLTDRWTYKWYVQAITGDEVLESNKQQFGVYIPSFEQEDDGVNTSNGYRDMNKNGTMEPFENWRLTPEERLEDLMSRLPLEEKFKQSFYGGGNDPKDGFNFSYGVEHIMKAEQKSAAATTWGIPMAHAGDKIHGWKTIYPTQLGLAATRNPNIAYQCGNMQRIEHKSFGFAGTLTPLAEVDTKVLYPRFQEGNGENAEEASAIIRALVCGMQGGPEINPHSMLVTVKHWPSQGAGGEGPTQYDGRTIGYHMKPWYAMVEANAASVMPGYSTSPFLDPSLAGSNSSKPIIDYLRDVIGFKGFIVTDWLAATTAQSIESMSAGIDVLGGAPSSLSNVEELVAAIGLPRLEQACRRVLDMKIRLGLFENPYGDPTATWTNEEHHDIALNAARKSITLLKNDGILPLTLHADEKIGVAGPRATWDGQNSDPNVIWQSIYYENPQAMNYVEAFNQRASNNGITVISGQGITPDVAVAVIGEQAYTHGTEWDDKNPNIPEEQMDIIRDFANRNIPVVTVVISPRPYVLTEVSELSSAVMLVYRGGNGIAQATAELCFGDYNPSGKLPFQLPRSQDQIGTDDLNNQVEHWELPYDIGATEEERAEIIDLMANDLPIEPIYGDPLFQYGFGLDSFTKLSTSTRDDNYTSDEIFVYPNPVLDYIYIKLNTEDETRVEIYALSGQLIKSTTIENSKNVSINVSDLNTGYYLLKIKNGESSAITKFIKE</sequence>
<feature type="signal peptide" evidence="7">
    <location>
        <begin position="1"/>
        <end position="23"/>
    </location>
</feature>
<dbReference type="CDD" id="cd09214">
    <property type="entry name" value="GH64-like"/>
    <property type="match status" value="1"/>
</dbReference>
<accession>A0AAE3SGI8</accession>
<dbReference type="PRINTS" id="PR00133">
    <property type="entry name" value="GLHYDRLASE3"/>
</dbReference>
<dbReference type="InterPro" id="IPR051915">
    <property type="entry name" value="Cellulose_Degrad_GH3"/>
</dbReference>
<dbReference type="Pfam" id="PF18962">
    <property type="entry name" value="Por_Secre_tail"/>
    <property type="match status" value="1"/>
</dbReference>
<dbReference type="Gene3D" id="3.30.920.50">
    <property type="entry name" value="Beta-1,3-glucanase, C-terminal domain"/>
    <property type="match status" value="1"/>
</dbReference>
<evidence type="ECO:0000256" key="7">
    <source>
        <dbReference type="SAM" id="SignalP"/>
    </source>
</evidence>
<evidence type="ECO:0000313" key="12">
    <source>
        <dbReference type="Proteomes" id="UP001209229"/>
    </source>
</evidence>
<feature type="domain" description="CBM6" evidence="9">
    <location>
        <begin position="642"/>
        <end position="760"/>
    </location>
</feature>
<dbReference type="InterPro" id="IPR002772">
    <property type="entry name" value="Glyco_hydro_3_C"/>
</dbReference>
<feature type="chain" id="PRO_5042007380" description="beta-glucosidase" evidence="7">
    <location>
        <begin position="24"/>
        <end position="1754"/>
    </location>
</feature>
<dbReference type="EC" id="3.2.1.21" evidence="3"/>
<feature type="domain" description="F5/8 type C" evidence="8">
    <location>
        <begin position="485"/>
        <end position="622"/>
    </location>
</feature>
<evidence type="ECO:0000256" key="5">
    <source>
        <dbReference type="ARBA" id="ARBA00022801"/>
    </source>
</evidence>
<dbReference type="GO" id="GO:0009251">
    <property type="term" value="P:glucan catabolic process"/>
    <property type="evidence" value="ECO:0007669"/>
    <property type="project" value="TreeGrafter"/>
</dbReference>
<dbReference type="EMBL" id="JAPDPJ010000056">
    <property type="protein sequence ID" value="MCW3788533.1"/>
    <property type="molecule type" value="Genomic_DNA"/>
</dbReference>